<dbReference type="NCBIfam" id="TIGR04223">
    <property type="entry name" value="quorum_AgrD"/>
    <property type="match status" value="1"/>
</dbReference>
<reference evidence="1 2" key="1">
    <citation type="submission" date="2016-11" db="EMBL/GenBank/DDBJ databases">
        <authorList>
            <person name="Jaros S."/>
            <person name="Januszkiewicz K."/>
            <person name="Wedrychowicz H."/>
        </authorList>
    </citation>
    <scope>NUCLEOTIDE SEQUENCE [LARGE SCALE GENOMIC DNA]</scope>
    <source>
        <strain evidence="1 2">DSM 15929</strain>
    </source>
</reference>
<evidence type="ECO:0000313" key="2">
    <source>
        <dbReference type="Proteomes" id="UP000184386"/>
    </source>
</evidence>
<dbReference type="RefSeq" id="WP_073278571.1">
    <property type="nucleotide sequence ID" value="NZ_FRAC01000022.1"/>
</dbReference>
<proteinExistence type="predicted"/>
<accession>A0A1M6XF02</accession>
<protein>
    <submittedName>
        <fullName evidence="1">Cyclic lactone autoinducer peptide</fullName>
    </submittedName>
</protein>
<keyword evidence="2" id="KW-1185">Reference proteome</keyword>
<dbReference type="STRING" id="1121322.SAMN02745136_03944"/>
<dbReference type="InterPro" id="IPR009229">
    <property type="entry name" value="AgrD"/>
</dbReference>
<evidence type="ECO:0000313" key="1">
    <source>
        <dbReference type="EMBL" id="SHL04537.1"/>
    </source>
</evidence>
<sequence length="48" mass="5475">MKNELKKLSLELASKAILKSATKEANSSCFFIGYQPKLPKDVMKLRKF</sequence>
<dbReference type="Proteomes" id="UP000184386">
    <property type="component" value="Unassembled WGS sequence"/>
</dbReference>
<name>A0A1M6XF02_9FIRM</name>
<organism evidence="1 2">
    <name type="scientific">Anaerocolumna jejuensis DSM 15929</name>
    <dbReference type="NCBI Taxonomy" id="1121322"/>
    <lineage>
        <taxon>Bacteria</taxon>
        <taxon>Bacillati</taxon>
        <taxon>Bacillota</taxon>
        <taxon>Clostridia</taxon>
        <taxon>Lachnospirales</taxon>
        <taxon>Lachnospiraceae</taxon>
        <taxon>Anaerocolumna</taxon>
    </lineage>
</organism>
<dbReference type="AlphaFoldDB" id="A0A1M6XF02"/>
<gene>
    <name evidence="1" type="ORF">SAMN02745136_03944</name>
</gene>
<dbReference type="EMBL" id="FRAC01000022">
    <property type="protein sequence ID" value="SHL04537.1"/>
    <property type="molecule type" value="Genomic_DNA"/>
</dbReference>